<keyword evidence="2" id="KW-1185">Reference proteome</keyword>
<proteinExistence type="predicted"/>
<sequence length="76" mass="8430">MSLIITLIEVESGRLGIIGLKVRHNESGEVEPLESEVVFAFGGVQGRRYRHVIPAADMQPRPLIAMASRFVYGQHV</sequence>
<accession>A0ABY5SAA8</accession>
<name>A0ABY5SAA8_9BACL</name>
<dbReference type="Proteomes" id="UP001057877">
    <property type="component" value="Chromosome"/>
</dbReference>
<reference evidence="1" key="1">
    <citation type="submission" date="2022-01" db="EMBL/GenBank/DDBJ databases">
        <title>Paenibacillus spongiae sp. nov., isolated from marine sponge.</title>
        <authorList>
            <person name="Li Z."/>
            <person name="Zhang M."/>
        </authorList>
    </citation>
    <scope>NUCLEOTIDE SEQUENCE</scope>
    <source>
        <strain evidence="1">PHS-Z3</strain>
    </source>
</reference>
<protein>
    <submittedName>
        <fullName evidence="1">Uncharacterized protein</fullName>
    </submittedName>
</protein>
<gene>
    <name evidence="1" type="ORF">L1F29_03095</name>
</gene>
<organism evidence="1 2">
    <name type="scientific">Paenibacillus spongiae</name>
    <dbReference type="NCBI Taxonomy" id="2909671"/>
    <lineage>
        <taxon>Bacteria</taxon>
        <taxon>Bacillati</taxon>
        <taxon>Bacillota</taxon>
        <taxon>Bacilli</taxon>
        <taxon>Bacillales</taxon>
        <taxon>Paenibacillaceae</taxon>
        <taxon>Paenibacillus</taxon>
    </lineage>
</organism>
<evidence type="ECO:0000313" key="1">
    <source>
        <dbReference type="EMBL" id="UVI30877.1"/>
    </source>
</evidence>
<dbReference type="EMBL" id="CP091430">
    <property type="protein sequence ID" value="UVI30877.1"/>
    <property type="molecule type" value="Genomic_DNA"/>
</dbReference>
<evidence type="ECO:0000313" key="2">
    <source>
        <dbReference type="Proteomes" id="UP001057877"/>
    </source>
</evidence>
<dbReference type="RefSeq" id="WP_258386940.1">
    <property type="nucleotide sequence ID" value="NZ_CP091430.1"/>
</dbReference>